<dbReference type="GO" id="GO:0016887">
    <property type="term" value="F:ATP hydrolysis activity"/>
    <property type="evidence" value="ECO:0007669"/>
    <property type="project" value="InterPro"/>
</dbReference>
<feature type="transmembrane region" description="Helical" evidence="8">
    <location>
        <begin position="358"/>
        <end position="377"/>
    </location>
</feature>
<feature type="transmembrane region" description="Helical" evidence="8">
    <location>
        <begin position="576"/>
        <end position="599"/>
    </location>
</feature>
<sequence length="606" mass="66400">MTSAAKDDVGRVMMEEGREGIFSEPVRGKLLTWQHLNYEVGSGDKTFKVLKDNFGSLQPGKVTALMGPSGAGKSSLLNVLAGRIAPSSTARITGEIKLDGESIDPVENRTKFAYVMQDDALLPTATPREALTFSAALRMRKEISIEERDARVNQLLVSLGIDDCADTLIGGLLFTGISGGQRKRTSVGVDLVTNPSTIFLDEPTSGLDAFSAHALVKLLKRIGDSGATVACTIHQPSSEVFDLFDQVVLLRSGRVVYQGGVPEMNAFFAAGGAPLPMNFNPADHVMFVMQQQDEAEMDKAGLFMPAPANPVGRPLMSIGAGSSANVLHEGNPIAKFLKESQWLALRELRNAYRNTGALQFRFGVTFFLNLLIGLIFFNAGDQNNEFADNLNNHFGGITIVSIIVMFGSALPVATEFPFQRPVFLREYSSSTYTAVAYFLARFPLELLLALGQVLITLILAYFLIDLRGNFAFYLLAYWMLNVAAASVATILGCALSDVKSVTEYIPPLFVPQLLFSGFFIRIDDIPVWLRWAQWLCSLKHALNIIVLTEFTNECDDAERPQCIQLRENNDVESDLLGVYIGCLIALIVIFRTIALFVLVDKSKSVY</sequence>
<dbReference type="GO" id="GO:0016020">
    <property type="term" value="C:membrane"/>
    <property type="evidence" value="ECO:0007669"/>
    <property type="project" value="UniProtKB-SubCell"/>
</dbReference>
<evidence type="ECO:0000256" key="6">
    <source>
        <dbReference type="ARBA" id="ARBA00022989"/>
    </source>
</evidence>
<dbReference type="Pfam" id="PF19055">
    <property type="entry name" value="ABC2_membrane_7"/>
    <property type="match status" value="1"/>
</dbReference>
<dbReference type="PANTHER" id="PTHR48041">
    <property type="entry name" value="ABC TRANSPORTER G FAMILY MEMBER 28"/>
    <property type="match status" value="1"/>
</dbReference>
<dbReference type="SMART" id="SM00382">
    <property type="entry name" value="AAA"/>
    <property type="match status" value="1"/>
</dbReference>
<dbReference type="GO" id="GO:0005524">
    <property type="term" value="F:ATP binding"/>
    <property type="evidence" value="ECO:0007669"/>
    <property type="project" value="UniProtKB-KW"/>
</dbReference>
<feature type="transmembrane region" description="Helical" evidence="8">
    <location>
        <begin position="397"/>
        <end position="418"/>
    </location>
</feature>
<dbReference type="GO" id="GO:0140359">
    <property type="term" value="F:ABC-type transporter activity"/>
    <property type="evidence" value="ECO:0007669"/>
    <property type="project" value="InterPro"/>
</dbReference>
<dbReference type="Pfam" id="PF00005">
    <property type="entry name" value="ABC_tran"/>
    <property type="match status" value="1"/>
</dbReference>
<dbReference type="AlphaFoldDB" id="A0A7R9YAG8"/>
<organism evidence="10">
    <name type="scientific">Pinguiococcus pyrenoidosus</name>
    <dbReference type="NCBI Taxonomy" id="172671"/>
    <lineage>
        <taxon>Eukaryota</taxon>
        <taxon>Sar</taxon>
        <taxon>Stramenopiles</taxon>
        <taxon>Ochrophyta</taxon>
        <taxon>Pinguiophyceae</taxon>
        <taxon>Pinguiochrysidales</taxon>
        <taxon>Pinguiochrysidaceae</taxon>
        <taxon>Pinguiococcus</taxon>
    </lineage>
</organism>
<keyword evidence="7 8" id="KW-0472">Membrane</keyword>
<comment type="subcellular location">
    <subcellularLocation>
        <location evidence="1">Membrane</location>
        <topology evidence="1">Multi-pass membrane protein</topology>
    </subcellularLocation>
</comment>
<keyword evidence="5" id="KW-0067">ATP-binding</keyword>
<feature type="transmembrane region" description="Helical" evidence="8">
    <location>
        <begin position="438"/>
        <end position="464"/>
    </location>
</feature>
<dbReference type="EMBL" id="HBEA01004304">
    <property type="protein sequence ID" value="CAD8253771.1"/>
    <property type="molecule type" value="Transcribed_RNA"/>
</dbReference>
<evidence type="ECO:0000256" key="8">
    <source>
        <dbReference type="SAM" id="Phobius"/>
    </source>
</evidence>
<dbReference type="InterPro" id="IPR003593">
    <property type="entry name" value="AAA+_ATPase"/>
</dbReference>
<protein>
    <recommendedName>
        <fullName evidence="9">ABC transporter domain-containing protein</fullName>
    </recommendedName>
</protein>
<feature type="transmembrane region" description="Helical" evidence="8">
    <location>
        <begin position="470"/>
        <end position="492"/>
    </location>
</feature>
<dbReference type="InterPro" id="IPR027417">
    <property type="entry name" value="P-loop_NTPase"/>
</dbReference>
<keyword evidence="6 8" id="KW-1133">Transmembrane helix</keyword>
<evidence type="ECO:0000256" key="3">
    <source>
        <dbReference type="ARBA" id="ARBA00022692"/>
    </source>
</evidence>
<keyword evidence="3 8" id="KW-0812">Transmembrane</keyword>
<dbReference type="CDD" id="cd03213">
    <property type="entry name" value="ABCG_EPDR"/>
    <property type="match status" value="1"/>
</dbReference>
<dbReference type="InterPro" id="IPR043926">
    <property type="entry name" value="ABCG_dom"/>
</dbReference>
<dbReference type="InterPro" id="IPR050352">
    <property type="entry name" value="ABCG_transporters"/>
</dbReference>
<reference evidence="10" key="1">
    <citation type="submission" date="2021-01" db="EMBL/GenBank/DDBJ databases">
        <authorList>
            <person name="Corre E."/>
            <person name="Pelletier E."/>
            <person name="Niang G."/>
            <person name="Scheremetjew M."/>
            <person name="Finn R."/>
            <person name="Kale V."/>
            <person name="Holt S."/>
            <person name="Cochrane G."/>
            <person name="Meng A."/>
            <person name="Brown T."/>
            <person name="Cohen L."/>
        </authorList>
    </citation>
    <scope>NUCLEOTIDE SEQUENCE</scope>
    <source>
        <strain evidence="10">CCMP2078</strain>
    </source>
</reference>
<evidence type="ECO:0000256" key="5">
    <source>
        <dbReference type="ARBA" id="ARBA00022840"/>
    </source>
</evidence>
<dbReference type="InterPro" id="IPR003439">
    <property type="entry name" value="ABC_transporter-like_ATP-bd"/>
</dbReference>
<keyword evidence="2" id="KW-0813">Transport</keyword>
<evidence type="ECO:0000259" key="9">
    <source>
        <dbReference type="PROSITE" id="PS50893"/>
    </source>
</evidence>
<dbReference type="PROSITE" id="PS50893">
    <property type="entry name" value="ABC_TRANSPORTER_2"/>
    <property type="match status" value="1"/>
</dbReference>
<evidence type="ECO:0000256" key="2">
    <source>
        <dbReference type="ARBA" id="ARBA00022448"/>
    </source>
</evidence>
<evidence type="ECO:0000256" key="4">
    <source>
        <dbReference type="ARBA" id="ARBA00022741"/>
    </source>
</evidence>
<dbReference type="Gene3D" id="3.40.50.300">
    <property type="entry name" value="P-loop containing nucleotide triphosphate hydrolases"/>
    <property type="match status" value="1"/>
</dbReference>
<keyword evidence="4" id="KW-0547">Nucleotide-binding</keyword>
<dbReference type="InterPro" id="IPR013525">
    <property type="entry name" value="ABC2_TM"/>
</dbReference>
<evidence type="ECO:0000256" key="7">
    <source>
        <dbReference type="ARBA" id="ARBA00023136"/>
    </source>
</evidence>
<dbReference type="PANTHER" id="PTHR48041:SF139">
    <property type="entry name" value="PROTEIN SCARLET"/>
    <property type="match status" value="1"/>
</dbReference>
<gene>
    <name evidence="10" type="ORF">PPYR1160_LOCUS3263</name>
</gene>
<evidence type="ECO:0000256" key="1">
    <source>
        <dbReference type="ARBA" id="ARBA00004141"/>
    </source>
</evidence>
<accession>A0A7R9YAG8</accession>
<evidence type="ECO:0000313" key="10">
    <source>
        <dbReference type="EMBL" id="CAD8253771.1"/>
    </source>
</evidence>
<dbReference type="Pfam" id="PF01061">
    <property type="entry name" value="ABC2_membrane"/>
    <property type="match status" value="1"/>
</dbReference>
<dbReference type="SUPFAM" id="SSF52540">
    <property type="entry name" value="P-loop containing nucleoside triphosphate hydrolases"/>
    <property type="match status" value="1"/>
</dbReference>
<feature type="domain" description="ABC transporter" evidence="9">
    <location>
        <begin position="31"/>
        <end position="277"/>
    </location>
</feature>
<name>A0A7R9YAG8_9STRA</name>
<proteinExistence type="predicted"/>